<feature type="transmembrane region" description="Helical" evidence="5">
    <location>
        <begin position="349"/>
        <end position="368"/>
    </location>
</feature>
<gene>
    <name evidence="6" type="ORF">MEQU1_001727</name>
</gene>
<name>A0AAF0EEP1_9BASI</name>
<feature type="transmembrane region" description="Helical" evidence="5">
    <location>
        <begin position="556"/>
        <end position="578"/>
    </location>
</feature>
<keyword evidence="2 5" id="KW-0812">Transmembrane</keyword>
<dbReference type="PANTHER" id="PTHR23507:SF1">
    <property type="entry name" value="FI18259P1-RELATED"/>
    <property type="match status" value="1"/>
</dbReference>
<dbReference type="AlphaFoldDB" id="A0AAF0EEP1"/>
<protein>
    <submittedName>
        <fullName evidence="6">Uncharacterized protein</fullName>
    </submittedName>
</protein>
<evidence type="ECO:0000256" key="3">
    <source>
        <dbReference type="ARBA" id="ARBA00022989"/>
    </source>
</evidence>
<feature type="transmembrane region" description="Helical" evidence="5">
    <location>
        <begin position="167"/>
        <end position="185"/>
    </location>
</feature>
<dbReference type="InterPro" id="IPR036259">
    <property type="entry name" value="MFS_trans_sf"/>
</dbReference>
<dbReference type="SUPFAM" id="SSF103473">
    <property type="entry name" value="MFS general substrate transporter"/>
    <property type="match status" value="1"/>
</dbReference>
<reference evidence="6" key="1">
    <citation type="submission" date="2023-03" db="EMBL/GenBank/DDBJ databases">
        <title>Mating type loci evolution in Malassezia.</title>
        <authorList>
            <person name="Coelho M.A."/>
        </authorList>
    </citation>
    <scope>NUCLEOTIDE SEQUENCE</scope>
    <source>
        <strain evidence="6">CBS 12830</strain>
    </source>
</reference>
<feature type="transmembrane region" description="Helical" evidence="5">
    <location>
        <begin position="264"/>
        <end position="282"/>
    </location>
</feature>
<evidence type="ECO:0000256" key="4">
    <source>
        <dbReference type="ARBA" id="ARBA00023136"/>
    </source>
</evidence>
<sequence length="613" mass="67769">MTEEQRPLLSPTKPDHPRDWRHWARSCSHTLAAWWPTITLLVLPHTLGLMQAVQIPAEVDAIRSLSCAHYYASYPAPPDARSCLDPAVERHFSSITTKVTFSVVLANFLSMLVYGRLFQHHWRCWMAAAGLCGCAIARIPFLVLPMYQFPHLVPDEVRSLSPNAMLAIYWACAILGGLSGANEIVTLSVESFMVDTTSPNERSNLFRLVQVAQLLGASIGPILGSVATRWMPFAHNRCLGYRTCQPSHITRRDGKKESLLFNNAPYWLSLGFVLLGLVWALFAMDVRRDLSKDAEPSSGLSQAPSRSPRQPQPKLRYRWLGAFQRLLPMRIGRWSYDARMAELTAADMCVALSTEGPVVLILVLGYVFRWNRDWLSIGLGVTNALKLVTMAAVLPLSLNAMAKLCARPSEIENLTDEQLHTCVDVNEEQVEGASDTNAADAGSPATPVLQQVSEEQRTMARLWRAQVDLDVSRVSFAINVLSWAIVAVSLEQQSQALVVAGALLLTTGTGAQALLRSAASTMADRIVEHQELKYISLTHVTDDEDQNPLPRGSDSYLVIVSTLLLPSLLMGLLIRNFIYTNTVATHPGMFFAWISMVNGIALLLLCTLRPVTS</sequence>
<evidence type="ECO:0000256" key="5">
    <source>
        <dbReference type="SAM" id="Phobius"/>
    </source>
</evidence>
<evidence type="ECO:0000256" key="2">
    <source>
        <dbReference type="ARBA" id="ARBA00022692"/>
    </source>
</evidence>
<evidence type="ECO:0000256" key="1">
    <source>
        <dbReference type="ARBA" id="ARBA00004141"/>
    </source>
</evidence>
<feature type="transmembrane region" description="Helical" evidence="5">
    <location>
        <begin position="205"/>
        <end position="227"/>
    </location>
</feature>
<evidence type="ECO:0000313" key="7">
    <source>
        <dbReference type="Proteomes" id="UP001214415"/>
    </source>
</evidence>
<dbReference type="PANTHER" id="PTHR23507">
    <property type="entry name" value="ZGC:174356"/>
    <property type="match status" value="1"/>
</dbReference>
<organism evidence="6 7">
    <name type="scientific">Malassezia equina</name>
    <dbReference type="NCBI Taxonomy" id="1381935"/>
    <lineage>
        <taxon>Eukaryota</taxon>
        <taxon>Fungi</taxon>
        <taxon>Dikarya</taxon>
        <taxon>Basidiomycota</taxon>
        <taxon>Ustilaginomycotina</taxon>
        <taxon>Malasseziomycetes</taxon>
        <taxon>Malasseziales</taxon>
        <taxon>Malasseziaceae</taxon>
        <taxon>Malassezia</taxon>
    </lineage>
</organism>
<evidence type="ECO:0000313" key="6">
    <source>
        <dbReference type="EMBL" id="WFD23043.1"/>
    </source>
</evidence>
<dbReference type="Gene3D" id="1.20.1250.20">
    <property type="entry name" value="MFS general substrate transporter like domains"/>
    <property type="match status" value="1"/>
</dbReference>
<keyword evidence="3 5" id="KW-1133">Transmembrane helix</keyword>
<feature type="transmembrane region" description="Helical" evidence="5">
    <location>
        <begin position="374"/>
        <end position="398"/>
    </location>
</feature>
<feature type="transmembrane region" description="Helical" evidence="5">
    <location>
        <begin position="124"/>
        <end position="147"/>
    </location>
</feature>
<feature type="transmembrane region" description="Helical" evidence="5">
    <location>
        <begin position="590"/>
        <end position="608"/>
    </location>
</feature>
<keyword evidence="4 5" id="KW-0472">Membrane</keyword>
<dbReference type="GO" id="GO:0016020">
    <property type="term" value="C:membrane"/>
    <property type="evidence" value="ECO:0007669"/>
    <property type="project" value="UniProtKB-SubCell"/>
</dbReference>
<accession>A0AAF0EEP1</accession>
<comment type="subcellular location">
    <subcellularLocation>
        <location evidence="1">Membrane</location>
        <topology evidence="1">Multi-pass membrane protein</topology>
    </subcellularLocation>
</comment>
<proteinExistence type="predicted"/>
<dbReference type="GO" id="GO:0022857">
    <property type="term" value="F:transmembrane transporter activity"/>
    <property type="evidence" value="ECO:0007669"/>
    <property type="project" value="TreeGrafter"/>
</dbReference>
<keyword evidence="7" id="KW-1185">Reference proteome</keyword>
<feature type="transmembrane region" description="Helical" evidence="5">
    <location>
        <begin position="99"/>
        <end position="117"/>
    </location>
</feature>
<dbReference type="Proteomes" id="UP001214415">
    <property type="component" value="Chromosome 3"/>
</dbReference>
<dbReference type="EMBL" id="CP119902">
    <property type="protein sequence ID" value="WFD23043.1"/>
    <property type="molecule type" value="Genomic_DNA"/>
</dbReference>